<reference evidence="2 3" key="1">
    <citation type="journal article" date="2014" name="PLoS Genet.">
        <title>Phylogenetically driven sequencing of extremely halophilic archaea reveals strategies for static and dynamic osmo-response.</title>
        <authorList>
            <person name="Becker E.A."/>
            <person name="Seitzer P.M."/>
            <person name="Tritt A."/>
            <person name="Larsen D."/>
            <person name="Krusor M."/>
            <person name="Yao A.I."/>
            <person name="Wu D."/>
            <person name="Madern D."/>
            <person name="Eisen J.A."/>
            <person name="Darling A.E."/>
            <person name="Facciotti M.T."/>
        </authorList>
    </citation>
    <scope>NUCLEOTIDE SEQUENCE [LARGE SCALE GENOMIC DNA]</scope>
    <source>
        <strain evidence="2 3">JCM 10990</strain>
    </source>
</reference>
<dbReference type="AlphaFoldDB" id="M0AHE7"/>
<protein>
    <submittedName>
        <fullName evidence="2">Bacterio-opsin activator HTH domain-containing protein</fullName>
    </submittedName>
</protein>
<feature type="domain" description="Bacterioopsin transcriptional activator GAF and HTH associated" evidence="1">
    <location>
        <begin position="6"/>
        <end position="67"/>
    </location>
</feature>
<dbReference type="InterPro" id="IPR031803">
    <property type="entry name" value="BAT_GAF/HTH-assoc"/>
</dbReference>
<evidence type="ECO:0000313" key="3">
    <source>
        <dbReference type="Proteomes" id="UP000011693"/>
    </source>
</evidence>
<evidence type="ECO:0000313" key="2">
    <source>
        <dbReference type="EMBL" id="ELY97327.1"/>
    </source>
</evidence>
<accession>M0AHE7</accession>
<sequence length="70" mass="7831">MSVMGEFTINSADFALHETLSAVPEMVVEIERLVATTEDRLMPYFWVTGDDHASFEEAFEMDPSLTSSTP</sequence>
<gene>
    <name evidence="2" type="ORF">C482_13440</name>
</gene>
<name>M0AHE7_9EURY</name>
<dbReference type="Proteomes" id="UP000011693">
    <property type="component" value="Unassembled WGS sequence"/>
</dbReference>
<organism evidence="2 3">
    <name type="scientific">Natrialba chahannaoensis JCM 10990</name>
    <dbReference type="NCBI Taxonomy" id="1227492"/>
    <lineage>
        <taxon>Archaea</taxon>
        <taxon>Methanobacteriati</taxon>
        <taxon>Methanobacteriota</taxon>
        <taxon>Stenosarchaea group</taxon>
        <taxon>Halobacteria</taxon>
        <taxon>Halobacteriales</taxon>
        <taxon>Natrialbaceae</taxon>
        <taxon>Natrialba</taxon>
    </lineage>
</organism>
<evidence type="ECO:0000259" key="1">
    <source>
        <dbReference type="Pfam" id="PF15915"/>
    </source>
</evidence>
<dbReference type="EMBL" id="AOIN01000068">
    <property type="protein sequence ID" value="ELY97327.1"/>
    <property type="molecule type" value="Genomic_DNA"/>
</dbReference>
<proteinExistence type="predicted"/>
<dbReference type="RefSeq" id="WP_006168120.1">
    <property type="nucleotide sequence ID" value="NZ_AOIN01000068.1"/>
</dbReference>
<keyword evidence="3" id="KW-1185">Reference proteome</keyword>
<dbReference type="Pfam" id="PF15915">
    <property type="entry name" value="BAT"/>
    <property type="match status" value="1"/>
</dbReference>
<comment type="caution">
    <text evidence="2">The sequence shown here is derived from an EMBL/GenBank/DDBJ whole genome shotgun (WGS) entry which is preliminary data.</text>
</comment>
<dbReference type="PATRIC" id="fig|1227492.4.peg.2663"/>